<proteinExistence type="predicted"/>
<dbReference type="GO" id="GO:0003887">
    <property type="term" value="F:DNA-directed DNA polymerase activity"/>
    <property type="evidence" value="ECO:0007669"/>
    <property type="project" value="UniProtKB-KW"/>
</dbReference>
<keyword evidence="5" id="KW-0540">Nuclease</keyword>
<dbReference type="GO" id="GO:0006508">
    <property type="term" value="P:proteolysis"/>
    <property type="evidence" value="ECO:0007669"/>
    <property type="project" value="UniProtKB-KW"/>
</dbReference>
<keyword evidence="2" id="KW-0645">Protease</keyword>
<dbReference type="InterPro" id="IPR041588">
    <property type="entry name" value="Integrase_H2C2"/>
</dbReference>
<dbReference type="Pfam" id="PF00078">
    <property type="entry name" value="RVT_1"/>
    <property type="match status" value="1"/>
</dbReference>
<dbReference type="SUPFAM" id="SSF53098">
    <property type="entry name" value="Ribonuclease H-like"/>
    <property type="match status" value="1"/>
</dbReference>
<dbReference type="PANTHER" id="PTHR37984:SF5">
    <property type="entry name" value="PROTEIN NYNRIN-LIKE"/>
    <property type="match status" value="1"/>
</dbReference>
<keyword evidence="9" id="KW-0378">Hydrolase</keyword>
<dbReference type="Pfam" id="PF17917">
    <property type="entry name" value="RT_RNaseH"/>
    <property type="match status" value="1"/>
</dbReference>
<dbReference type="Proteomes" id="UP000077521">
    <property type="component" value="Unassembled WGS sequence"/>
</dbReference>
<evidence type="ECO:0000256" key="15">
    <source>
        <dbReference type="ARBA" id="ARBA00023125"/>
    </source>
</evidence>
<dbReference type="Gene3D" id="2.40.70.10">
    <property type="entry name" value="Acid Proteases"/>
    <property type="match status" value="1"/>
</dbReference>
<keyword evidence="10" id="KW-0460">Magnesium</keyword>
<dbReference type="InterPro" id="IPR001995">
    <property type="entry name" value="Peptidase_A2_cat"/>
</dbReference>
<dbReference type="InterPro" id="IPR012337">
    <property type="entry name" value="RNaseH-like_sf"/>
</dbReference>
<dbReference type="Pfam" id="PF17921">
    <property type="entry name" value="Integrase_H2C2"/>
    <property type="match status" value="1"/>
</dbReference>
<evidence type="ECO:0000256" key="11">
    <source>
        <dbReference type="ARBA" id="ARBA00022884"/>
    </source>
</evidence>
<evidence type="ECO:0000256" key="3">
    <source>
        <dbReference type="ARBA" id="ARBA00022679"/>
    </source>
</evidence>
<accession>A0A177T6Z8</accession>
<name>A0A177T6Z8_9BASI</name>
<dbReference type="InterPro" id="IPR000477">
    <property type="entry name" value="RT_dom"/>
</dbReference>
<dbReference type="EMBL" id="LWDF02000833">
    <property type="protein sequence ID" value="KAE8241916.1"/>
    <property type="molecule type" value="Genomic_DNA"/>
</dbReference>
<feature type="region of interest" description="Disordered" evidence="18">
    <location>
        <begin position="552"/>
        <end position="585"/>
    </location>
</feature>
<dbReference type="SUPFAM" id="SSF50630">
    <property type="entry name" value="Acid proteases"/>
    <property type="match status" value="1"/>
</dbReference>
<feature type="region of interest" description="Disordered" evidence="18">
    <location>
        <begin position="235"/>
        <end position="255"/>
    </location>
</feature>
<dbReference type="EC" id="2.7.7.49" evidence="1"/>
<dbReference type="Gene3D" id="1.10.340.70">
    <property type="match status" value="1"/>
</dbReference>
<evidence type="ECO:0000256" key="14">
    <source>
        <dbReference type="ARBA" id="ARBA00022932"/>
    </source>
</evidence>
<feature type="compositionally biased region" description="Polar residues" evidence="18">
    <location>
        <begin position="300"/>
        <end position="309"/>
    </location>
</feature>
<dbReference type="PROSITE" id="PS50994">
    <property type="entry name" value="INTEGRASE"/>
    <property type="match status" value="1"/>
</dbReference>
<keyword evidence="20" id="KW-1185">Reference proteome</keyword>
<evidence type="ECO:0000256" key="6">
    <source>
        <dbReference type="ARBA" id="ARBA00022723"/>
    </source>
</evidence>
<evidence type="ECO:0000256" key="4">
    <source>
        <dbReference type="ARBA" id="ARBA00022695"/>
    </source>
</evidence>
<comment type="caution">
    <text evidence="19">The sequence shown here is derived from an EMBL/GenBank/DDBJ whole genome shotgun (WGS) entry which is preliminary data.</text>
</comment>
<dbReference type="CDD" id="cd00303">
    <property type="entry name" value="retropepsin_like"/>
    <property type="match status" value="1"/>
</dbReference>
<evidence type="ECO:0000313" key="19">
    <source>
        <dbReference type="EMBL" id="KAE8241916.1"/>
    </source>
</evidence>
<dbReference type="PROSITE" id="PS50175">
    <property type="entry name" value="ASP_PROT_RETROV"/>
    <property type="match status" value="1"/>
</dbReference>
<dbReference type="GO" id="GO:0005634">
    <property type="term" value="C:nucleus"/>
    <property type="evidence" value="ECO:0007669"/>
    <property type="project" value="UniProtKB-ARBA"/>
</dbReference>
<evidence type="ECO:0000256" key="1">
    <source>
        <dbReference type="ARBA" id="ARBA00012493"/>
    </source>
</evidence>
<keyword evidence="4" id="KW-0548">Nucleotidyltransferase</keyword>
<dbReference type="InterPro" id="IPR041373">
    <property type="entry name" value="RT_RNaseH"/>
</dbReference>
<feature type="compositionally biased region" description="Low complexity" evidence="18">
    <location>
        <begin position="167"/>
        <end position="183"/>
    </location>
</feature>
<keyword evidence="3" id="KW-0808">Transferase</keyword>
<keyword evidence="15" id="KW-0238">DNA-binding</keyword>
<keyword evidence="12" id="KW-0229">DNA integration</keyword>
<sequence length="2093" mass="229548">MSSPSPFTLSAEHLDDHQQDEQYTVPEPTTPRQVDIVEELRSATQEISAQISAHLSARLDGFNMRLGDMERQHRLQQSHPSSPSPNTRPLPSSNNNTVATEALPTTHTLPTSRNNTSAEESSPVDTARTIPDEAPPANLTIHRGAHRIRLDAPVPPHMARTAAALATSVPSPSPRSSPSITPTEAMNPLDRYRAMTKGEKSNIRRSLAGLGLNISTLVSLMSGSDDNVEIGSTASTVEDATSTSATPTPISSHQHTVSNIATITSASQAHTTTPATQASPGVVSASTAPPVLLTISPMVESQHSSTPTPAVTPLPRIEPAPNIPVTSASSNSVTISTRPMTCKTEWIGEYDGDPTQLEDFLTRLRDLIRSETQEELIPAWIKAVLRTLPRTLKGNAAVWHQGLSDSDAAQLTSFDAWCTAMRDAFPVNRQQLKRDAWTRKWKTTEETAMGYYFHKVRLLRQTFGKDASEDTLVNDIKDGLPESMVALLRLPRKGATLTELVTELGDWEPNWRKQHKVPLYSTATAPAVTSTVQTAVPQPSAPAVTPATRMMQQTMGRSASAPSTPAVSSNTSSRAATSSITGPKPMSKFAASYDPSRVIPAQNGQPRRYRPPGKDTVMDLKAPCTYCGGDHFNFEHDYIVVPQVRILATDDDDYDEYPWDGHDMEEGEGGNVDHADLSLSLESGIAPSMFTSDESTKMQSTSKSDEDGTAESALPGVYFTDKSIFSTARTLRPNESAPPLAQEKRAFGRIVILPKNCDTGTGQGYRNHVPLTTYVRINDTDGRAMSSLLDTGASLSCIDAALLKKLGGKPQGEPMSIHGIGSSQTLGWATLPLFIAAQDPHGRHIHLEVEQDFHVLPSFLPGMCLGLDFIDAHQISITPIRGRGRIGRYTFQVHERLEKPFAAEAELRTTTEVTIPPNTQAWIQVNAATLAPGVDYIVVPRLSVTPDQSVCLVGPNGLITHGSVRHILIGNYGTESFQLEQDTIIADASAARIGDSVSAAGETFTLHPCVQTAEATPPPLRPVPTEDAAMPFDPFEDLEPYGSSLVQDAATGMVDDVFKVGLDADGHPHPAIAQLLRNHKEAFALDGRPGRVDGHDMPINIKPDAALRSEAPRRASPEKRAAMDAAIDQLLDWDIIEPSDSSISFPVVMVKQQSKWRFCIDYRNLNADTIPDRYPLPAIDSIFHTLCGKKIFSSLDAIRGYHQLGVREEDRWKTAFVCHRGLFQYKRIPFGLRNAPSFFQRFMDKVLGPLRWNQAVIYIDDAVVATETMDEHLYALEQLFKSAEAVGLKFSPAKCTFAVPSLVLLGRKVSGAGVAIWKDRAQAVEQLPRPSTLQELYHTLGLFGYYRAFIPKFAALASPLTSLLKGWRYECADGQSRLVNTEGKAVTASKVPIPWDEAQQTSFDTLKLAIAQPPVLAHPDPTKPYILYTDASKEALGAILHQVHVEPTASVSPEPSVHGPTVHAMSTPHFPSDFVRQHWEAWLRADPHFGPILRRLQTTPTVDDEWILKEGVLTRRLDDRLALPEAAVPFVMRAIHDDRGHFGFTKTFLAAKRHFWRPSLSSMVRSWVKHCSVCQLTKQVPKVGQLDISKDSSFPFEAISFDLMYGFPRAQSGNDAVLAIHDLFSRMILLTPCHKDITAEGIAAIVADRVLRLGWRPKRLIADSEARVSGAVMASLAKSLGATLTPSSPYHQQANAVERAIQTVQQVLRAMAVDSKSHWDKRILPAVELAINSTPSLSTGFRPFDLVFLSHPDVVHAVFDDREHLGVHSFDERLASGSERLAEARSAIDIARKDQKRRYDSRRAAVPELRVGMQVWVRLKDRPIPGTAQDKLDARKRGPFEVVEVLSPHRVRLQLPDDYDIDSVFNVEQLDFQPSSVDPFAATRSAPVVSPLPSSSAGASIPPDADPSSPLKTLHDDQDVVDAVAPELPLSPRVRRPPGALRDFQLGTLASRPESDELTEVLRGPLVRPRRVRVGDQELVYTERPVAFLSRLTGVAERKLVAPELELICLAWAFHKLAHLLEAASVTVVTDHAPMERMLTSTSGITYGPTITRCRALLLPQLDNLRFVYRPGPRHTNVDALSRLPIDQGRSST</sequence>
<feature type="region of interest" description="Disordered" evidence="18">
    <location>
        <begin position="300"/>
        <end position="332"/>
    </location>
</feature>
<reference evidence="19" key="2">
    <citation type="journal article" date="2019" name="IMA Fungus">
        <title>Genome sequencing and comparison of five Tilletia species to identify candidate genes for the detection of regulated species infecting wheat.</title>
        <authorList>
            <person name="Nguyen H.D.T."/>
            <person name="Sultana T."/>
            <person name="Kesanakurti P."/>
            <person name="Hambleton S."/>
        </authorList>
    </citation>
    <scope>NUCLEOTIDE SEQUENCE</scope>
    <source>
        <strain evidence="19">DAOMC 236416</strain>
    </source>
</reference>
<evidence type="ECO:0000256" key="16">
    <source>
        <dbReference type="ARBA" id="ARBA00023172"/>
    </source>
</evidence>
<feature type="compositionally biased region" description="Pro residues" evidence="18">
    <location>
        <begin position="310"/>
        <end position="322"/>
    </location>
</feature>
<keyword evidence="17" id="KW-0511">Multifunctional enzyme</keyword>
<dbReference type="GO" id="GO:0004519">
    <property type="term" value="F:endonuclease activity"/>
    <property type="evidence" value="ECO:0007669"/>
    <property type="project" value="UniProtKB-KW"/>
</dbReference>
<dbReference type="GO" id="GO:0003677">
    <property type="term" value="F:DNA binding"/>
    <property type="evidence" value="ECO:0007669"/>
    <property type="project" value="UniProtKB-KW"/>
</dbReference>
<dbReference type="Gene3D" id="3.10.10.10">
    <property type="entry name" value="HIV Type 1 Reverse Transcriptase, subunit A, domain 1"/>
    <property type="match status" value="1"/>
</dbReference>
<dbReference type="CDD" id="cd01647">
    <property type="entry name" value="RT_LTR"/>
    <property type="match status" value="1"/>
</dbReference>
<keyword evidence="16" id="KW-0233">DNA recombination</keyword>
<dbReference type="Pfam" id="PF17919">
    <property type="entry name" value="RT_RNaseH_2"/>
    <property type="match status" value="1"/>
</dbReference>
<keyword evidence="7" id="KW-0064">Aspartyl protease</keyword>
<dbReference type="Pfam" id="PF24626">
    <property type="entry name" value="SH3_Tf2-1"/>
    <property type="match status" value="1"/>
</dbReference>
<evidence type="ECO:0000256" key="13">
    <source>
        <dbReference type="ARBA" id="ARBA00022918"/>
    </source>
</evidence>
<dbReference type="InterPro" id="IPR043502">
    <property type="entry name" value="DNA/RNA_pol_sf"/>
</dbReference>
<feature type="compositionally biased region" description="Polar residues" evidence="18">
    <location>
        <begin position="690"/>
        <end position="702"/>
    </location>
</feature>
<evidence type="ECO:0000256" key="12">
    <source>
        <dbReference type="ARBA" id="ARBA00022908"/>
    </source>
</evidence>
<reference evidence="19" key="1">
    <citation type="submission" date="2016-04" db="EMBL/GenBank/DDBJ databases">
        <authorList>
            <person name="Nguyen H.D."/>
            <person name="Samba Siva P."/>
            <person name="Cullis J."/>
            <person name="Levesque C.A."/>
            <person name="Hambleton S."/>
        </authorList>
    </citation>
    <scope>NUCLEOTIDE SEQUENCE</scope>
    <source>
        <strain evidence="19">DAOMC 236416</strain>
    </source>
</reference>
<dbReference type="InterPro" id="IPR043128">
    <property type="entry name" value="Rev_trsase/Diguanyl_cyclase"/>
</dbReference>
<dbReference type="GO" id="GO:0046872">
    <property type="term" value="F:metal ion binding"/>
    <property type="evidence" value="ECO:0007669"/>
    <property type="project" value="UniProtKB-KW"/>
</dbReference>
<dbReference type="InterPro" id="IPR050951">
    <property type="entry name" value="Retrovirus_Pol_polyprotein"/>
</dbReference>
<feature type="region of interest" description="Disordered" evidence="18">
    <location>
        <begin position="71"/>
        <end position="138"/>
    </location>
</feature>
<feature type="region of interest" description="Disordered" evidence="18">
    <location>
        <begin position="1887"/>
        <end position="1914"/>
    </location>
</feature>
<keyword evidence="14" id="KW-0239">DNA-directed DNA polymerase</keyword>
<gene>
    <name evidence="19" type="ORF">A4X13_0g7205</name>
</gene>
<dbReference type="PANTHER" id="PTHR37984">
    <property type="entry name" value="PROTEIN CBG26694"/>
    <property type="match status" value="1"/>
</dbReference>
<feature type="compositionally biased region" description="Low complexity" evidence="18">
    <location>
        <begin position="240"/>
        <end position="252"/>
    </location>
</feature>
<keyword evidence="11" id="KW-0694">RNA-binding</keyword>
<dbReference type="InterPro" id="IPR001584">
    <property type="entry name" value="Integrase_cat-core"/>
</dbReference>
<dbReference type="FunFam" id="3.30.70.270:FF:000020">
    <property type="entry name" value="Transposon Tf2-6 polyprotein-like Protein"/>
    <property type="match status" value="1"/>
</dbReference>
<evidence type="ECO:0000256" key="2">
    <source>
        <dbReference type="ARBA" id="ARBA00022670"/>
    </source>
</evidence>
<evidence type="ECO:0000256" key="9">
    <source>
        <dbReference type="ARBA" id="ARBA00022801"/>
    </source>
</evidence>
<feature type="region of interest" description="Disordered" evidence="18">
    <location>
        <begin position="165"/>
        <end position="185"/>
    </location>
</feature>
<dbReference type="Gene3D" id="3.30.420.10">
    <property type="entry name" value="Ribonuclease H-like superfamily/Ribonuclease H"/>
    <property type="match status" value="1"/>
</dbReference>
<evidence type="ECO:0000256" key="8">
    <source>
        <dbReference type="ARBA" id="ARBA00022759"/>
    </source>
</evidence>
<dbReference type="GO" id="GO:0015074">
    <property type="term" value="P:DNA integration"/>
    <property type="evidence" value="ECO:0007669"/>
    <property type="project" value="UniProtKB-KW"/>
</dbReference>
<protein>
    <recommendedName>
        <fullName evidence="1">RNA-directed DNA polymerase</fullName>
        <ecNumber evidence="1">2.7.7.49</ecNumber>
    </recommendedName>
</protein>
<dbReference type="GO" id="GO:0003723">
    <property type="term" value="F:RNA binding"/>
    <property type="evidence" value="ECO:0007669"/>
    <property type="project" value="UniProtKB-KW"/>
</dbReference>
<dbReference type="GO" id="GO:0004190">
    <property type="term" value="F:aspartic-type endopeptidase activity"/>
    <property type="evidence" value="ECO:0007669"/>
    <property type="project" value="UniProtKB-KW"/>
</dbReference>
<evidence type="ECO:0000313" key="20">
    <source>
        <dbReference type="Proteomes" id="UP000077521"/>
    </source>
</evidence>
<evidence type="ECO:0000256" key="7">
    <source>
        <dbReference type="ARBA" id="ARBA00022750"/>
    </source>
</evidence>
<evidence type="ECO:0000256" key="10">
    <source>
        <dbReference type="ARBA" id="ARBA00022842"/>
    </source>
</evidence>
<feature type="region of interest" description="Disordered" evidence="18">
    <location>
        <begin position="1"/>
        <end position="33"/>
    </location>
</feature>
<evidence type="ECO:0000256" key="5">
    <source>
        <dbReference type="ARBA" id="ARBA00022722"/>
    </source>
</evidence>
<evidence type="ECO:0000256" key="17">
    <source>
        <dbReference type="ARBA" id="ARBA00023268"/>
    </source>
</evidence>
<dbReference type="SUPFAM" id="SSF56672">
    <property type="entry name" value="DNA/RNA polymerases"/>
    <property type="match status" value="2"/>
</dbReference>
<dbReference type="InterPro" id="IPR056924">
    <property type="entry name" value="SH3_Tf2-1"/>
</dbReference>
<feature type="compositionally biased region" description="Low complexity" evidence="18">
    <location>
        <begin position="1887"/>
        <end position="1911"/>
    </location>
</feature>
<dbReference type="InterPro" id="IPR021109">
    <property type="entry name" value="Peptidase_aspartic_dom_sf"/>
</dbReference>
<keyword evidence="8" id="KW-0255">Endonuclease</keyword>
<dbReference type="PROSITE" id="PS50878">
    <property type="entry name" value="RT_POL"/>
    <property type="match status" value="1"/>
</dbReference>
<feature type="compositionally biased region" description="Low complexity" evidence="18">
    <location>
        <begin position="558"/>
        <end position="581"/>
    </location>
</feature>
<dbReference type="GO" id="GO:0006310">
    <property type="term" value="P:DNA recombination"/>
    <property type="evidence" value="ECO:0007669"/>
    <property type="project" value="UniProtKB-KW"/>
</dbReference>
<feature type="compositionally biased region" description="Polar residues" evidence="18">
    <location>
        <begin position="89"/>
        <end position="124"/>
    </location>
</feature>
<dbReference type="Gene3D" id="3.30.70.270">
    <property type="match status" value="2"/>
</dbReference>
<dbReference type="InterPro" id="IPR041577">
    <property type="entry name" value="RT_RNaseH_2"/>
</dbReference>
<feature type="region of interest" description="Disordered" evidence="18">
    <location>
        <begin position="690"/>
        <end position="712"/>
    </location>
</feature>
<evidence type="ECO:0000256" key="18">
    <source>
        <dbReference type="SAM" id="MobiDB-lite"/>
    </source>
</evidence>
<keyword evidence="13" id="KW-0695">RNA-directed DNA polymerase</keyword>
<dbReference type="GO" id="GO:0003964">
    <property type="term" value="F:RNA-directed DNA polymerase activity"/>
    <property type="evidence" value="ECO:0007669"/>
    <property type="project" value="UniProtKB-KW"/>
</dbReference>
<dbReference type="InterPro" id="IPR036397">
    <property type="entry name" value="RNaseH_sf"/>
</dbReference>
<organism evidence="19 20">
    <name type="scientific">Tilletia indica</name>
    <dbReference type="NCBI Taxonomy" id="43049"/>
    <lineage>
        <taxon>Eukaryota</taxon>
        <taxon>Fungi</taxon>
        <taxon>Dikarya</taxon>
        <taxon>Basidiomycota</taxon>
        <taxon>Ustilaginomycotina</taxon>
        <taxon>Exobasidiomycetes</taxon>
        <taxon>Tilletiales</taxon>
        <taxon>Tilletiaceae</taxon>
        <taxon>Tilletia</taxon>
    </lineage>
</organism>
<keyword evidence="6" id="KW-0479">Metal-binding</keyword>